<feature type="transmembrane region" description="Helical" evidence="1">
    <location>
        <begin position="380"/>
        <end position="403"/>
    </location>
</feature>
<dbReference type="GeneID" id="27688997"/>
<keyword evidence="1" id="KW-0812">Transmembrane</keyword>
<dbReference type="Proteomes" id="UP000053201">
    <property type="component" value="Unassembled WGS sequence"/>
</dbReference>
<name>A0A0L0HF33_SPIPD</name>
<keyword evidence="3" id="KW-1185">Reference proteome</keyword>
<feature type="transmembrane region" description="Helical" evidence="1">
    <location>
        <begin position="180"/>
        <end position="206"/>
    </location>
</feature>
<evidence type="ECO:0000313" key="3">
    <source>
        <dbReference type="Proteomes" id="UP000053201"/>
    </source>
</evidence>
<dbReference type="AlphaFoldDB" id="A0A0L0HF33"/>
<feature type="transmembrane region" description="Helical" evidence="1">
    <location>
        <begin position="76"/>
        <end position="97"/>
    </location>
</feature>
<feature type="transmembrane region" description="Helical" evidence="1">
    <location>
        <begin position="226"/>
        <end position="245"/>
    </location>
</feature>
<keyword evidence="1" id="KW-1133">Transmembrane helix</keyword>
<protein>
    <submittedName>
        <fullName evidence="2">Uncharacterized protein</fullName>
    </submittedName>
</protein>
<dbReference type="eggNOG" id="ENOG502SE7W">
    <property type="taxonomic scope" value="Eukaryota"/>
</dbReference>
<reference evidence="2 3" key="1">
    <citation type="submission" date="2009-08" db="EMBL/GenBank/DDBJ databases">
        <title>The Genome Sequence of Spizellomyces punctatus strain DAOM BR117.</title>
        <authorList>
            <consortium name="The Broad Institute Genome Sequencing Platform"/>
            <person name="Russ C."/>
            <person name="Cuomo C."/>
            <person name="Shea T."/>
            <person name="Young S.K."/>
            <person name="Zeng Q."/>
            <person name="Koehrsen M."/>
            <person name="Haas B."/>
            <person name="Borodovsky M."/>
            <person name="Guigo R."/>
            <person name="Alvarado L."/>
            <person name="Berlin A."/>
            <person name="Bochicchio J."/>
            <person name="Borenstein D."/>
            <person name="Chapman S."/>
            <person name="Chen Z."/>
            <person name="Engels R."/>
            <person name="Freedman E."/>
            <person name="Gellesch M."/>
            <person name="Goldberg J."/>
            <person name="Griggs A."/>
            <person name="Gujja S."/>
            <person name="Heiman D."/>
            <person name="Hepburn T."/>
            <person name="Howarth C."/>
            <person name="Jen D."/>
            <person name="Larson L."/>
            <person name="Lewis B."/>
            <person name="Mehta T."/>
            <person name="Park D."/>
            <person name="Pearson M."/>
            <person name="Roberts A."/>
            <person name="Saif S."/>
            <person name="Shenoy N."/>
            <person name="Sisk P."/>
            <person name="Stolte C."/>
            <person name="Sykes S."/>
            <person name="Thomson T."/>
            <person name="Walk T."/>
            <person name="White J."/>
            <person name="Yandava C."/>
            <person name="Burger G."/>
            <person name="Gray M.W."/>
            <person name="Holland P.W.H."/>
            <person name="King N."/>
            <person name="Lang F.B.F."/>
            <person name="Roger A.J."/>
            <person name="Ruiz-Trillo I."/>
            <person name="Lander E."/>
            <person name="Nusbaum C."/>
        </authorList>
    </citation>
    <scope>NUCLEOTIDE SEQUENCE [LARGE SCALE GENOMIC DNA]</scope>
    <source>
        <strain evidence="2 3">DAOM BR117</strain>
    </source>
</reference>
<dbReference type="OMA" id="ICCWISF"/>
<evidence type="ECO:0000256" key="1">
    <source>
        <dbReference type="SAM" id="Phobius"/>
    </source>
</evidence>
<dbReference type="OrthoDB" id="2126185at2759"/>
<feature type="transmembrane region" description="Helical" evidence="1">
    <location>
        <begin position="46"/>
        <end position="69"/>
    </location>
</feature>
<keyword evidence="1" id="KW-0472">Membrane</keyword>
<sequence>MATSPASFVVAIPASSQSWIASTHLLASHGAVATMESSFLSQLRSIPIKSVVSISLYFLTFGACLTIALSRALRSLPYTIAAWIYTPIALASLYITWTEIFKFIENDYQTFGGNSTLTDYLTESDWFDAAYVAVTRNPDGWWWSVQLLNVAAVIVALIWSEGVHHWARKTVKGGPGLIRAGLGSALAYVLLGFLGAMSVCFASFLVQRSVIERTYVLKSSPRLTPSVFLLFGFYVLGVAYTPYIEPSSVLFGVNLKLLHLALLLPVLGAAGPVLIHRPKTITSTTNLSSQKGIESLYTFLAIANLVSYGFATYQRWQDWSGLNVPEILQRQADAVYDNPCQVSITADLAFSGLIAVLFLASEVRKGVKAGLVAPLHGFLVVFGGMIASPIVGIAVVLPAFLAWREGWVRKEVGAKSKAA</sequence>
<gene>
    <name evidence="2" type="ORF">SPPG_05636</name>
</gene>
<dbReference type="RefSeq" id="XP_016607433.1">
    <property type="nucleotide sequence ID" value="XM_016753845.1"/>
</dbReference>
<dbReference type="EMBL" id="KQ257458">
    <property type="protein sequence ID" value="KNC99393.1"/>
    <property type="molecule type" value="Genomic_DNA"/>
</dbReference>
<feature type="transmembrane region" description="Helical" evidence="1">
    <location>
        <begin position="295"/>
        <end position="313"/>
    </location>
</feature>
<dbReference type="VEuPathDB" id="FungiDB:SPPG_05636"/>
<evidence type="ECO:0000313" key="2">
    <source>
        <dbReference type="EMBL" id="KNC99393.1"/>
    </source>
</evidence>
<accession>A0A0L0HF33</accession>
<organism evidence="2 3">
    <name type="scientific">Spizellomyces punctatus (strain DAOM BR117)</name>
    <dbReference type="NCBI Taxonomy" id="645134"/>
    <lineage>
        <taxon>Eukaryota</taxon>
        <taxon>Fungi</taxon>
        <taxon>Fungi incertae sedis</taxon>
        <taxon>Chytridiomycota</taxon>
        <taxon>Chytridiomycota incertae sedis</taxon>
        <taxon>Chytridiomycetes</taxon>
        <taxon>Spizellomycetales</taxon>
        <taxon>Spizellomycetaceae</taxon>
        <taxon>Spizellomyces</taxon>
    </lineage>
</organism>
<proteinExistence type="predicted"/>
<feature type="transmembrane region" description="Helical" evidence="1">
    <location>
        <begin position="257"/>
        <end position="275"/>
    </location>
</feature>
<dbReference type="InParanoid" id="A0A0L0HF33"/>
<feature type="transmembrane region" description="Helical" evidence="1">
    <location>
        <begin position="141"/>
        <end position="159"/>
    </location>
</feature>